<sequence>MGFIMEWAEDLIRRNMEDPKERERKRREYLYAVKEKCKERLEITSLPLRPYGFWTFERQNLRLYWDMQMSNRPGRSDPYDNISVDPFDNPKK</sequence>
<feature type="region of interest" description="Disordered" evidence="1">
    <location>
        <begin position="71"/>
        <end position="92"/>
    </location>
</feature>
<dbReference type="PANTHER" id="PTHR37709:SF1">
    <property type="entry name" value="EXPRESSED PROTEIN"/>
    <property type="match status" value="1"/>
</dbReference>
<name>A9NN34_PICSI</name>
<dbReference type="InterPro" id="IPR035204">
    <property type="entry name" value="NDUFB11"/>
</dbReference>
<reference evidence="3" key="1">
    <citation type="submission" date="2007-06" db="EMBL/GenBank/DDBJ databases">
        <title>Full length cDNA sequences from Sitka Spruce (Picea sitchensis).</title>
        <authorList>
            <person name="Ralph S.G."/>
            <person name="Chun H.E."/>
            <person name="Liao N."/>
            <person name="Ali J."/>
            <person name="Reid K."/>
            <person name="Kolosova N."/>
            <person name="Cooper N."/>
            <person name="Cullis C."/>
            <person name="Jancsik S."/>
            <person name="Moore R."/>
            <person name="Mayo M."/>
            <person name="Wagner S."/>
            <person name="Holt R.A."/>
            <person name="Jones S.J.M."/>
            <person name="Marra M.A."/>
            <person name="Ritland C.E."/>
            <person name="Ritland K."/>
            <person name="Bohlmann J."/>
        </authorList>
    </citation>
    <scope>NUCLEOTIDE SEQUENCE</scope>
    <source>
        <tissue evidence="3">Green portion of the leader tissue</tissue>
    </source>
</reference>
<accession>A9NN34</accession>
<dbReference type="Pfam" id="PF17250">
    <property type="entry name" value="NDUFB11"/>
    <property type="match status" value="1"/>
</dbReference>
<dbReference type="PANTHER" id="PTHR37709">
    <property type="entry name" value="EXPRESSED PROTEIN"/>
    <property type="match status" value="1"/>
</dbReference>
<dbReference type="EMBL" id="EF082691">
    <property type="protein sequence ID" value="ABK22045.1"/>
    <property type="molecule type" value="mRNA"/>
</dbReference>
<dbReference type="AlphaFoldDB" id="A9NN34"/>
<reference evidence="2" key="2">
    <citation type="journal article" date="2008" name="BMC Genomics">
        <title>A conifer genomics resource of 200,000 spruce (Picea spp.) ESTs and 6,464 high-quality, sequence-finished full-length cDNAs for Sitka spruce (Picea sitchensis).</title>
        <authorList>
            <person name="Ralph S.G."/>
            <person name="Chun H.J."/>
            <person name="Kolosova N."/>
            <person name="Cooper D."/>
            <person name="Oddy C."/>
            <person name="Ritland C.E."/>
            <person name="Kirkpatrick R."/>
            <person name="Moore R."/>
            <person name="Barber S."/>
            <person name="Holt R.A."/>
            <person name="Jones S.J."/>
            <person name="Marra M.A."/>
            <person name="Douglas C.J."/>
            <person name="Ritland K."/>
            <person name="Bohlmann J."/>
        </authorList>
    </citation>
    <scope>NUCLEOTIDE SEQUENCE</scope>
    <source>
        <tissue evidence="2">Bark</tissue>
    </source>
</reference>
<evidence type="ECO:0000313" key="2">
    <source>
        <dbReference type="EMBL" id="ABK22045.1"/>
    </source>
</evidence>
<protein>
    <submittedName>
        <fullName evidence="2">Uncharacterized protein</fullName>
    </submittedName>
</protein>
<dbReference type="EMBL" id="EF085719">
    <property type="protein sequence ID" value="ABK25015.1"/>
    <property type="molecule type" value="mRNA"/>
</dbReference>
<evidence type="ECO:0000256" key="1">
    <source>
        <dbReference type="SAM" id="MobiDB-lite"/>
    </source>
</evidence>
<dbReference type="EMBL" id="EF676887">
    <property type="protein sequence ID" value="ABR16760.1"/>
    <property type="molecule type" value="mRNA"/>
</dbReference>
<organism evidence="2">
    <name type="scientific">Picea sitchensis</name>
    <name type="common">Sitka spruce</name>
    <name type="synonym">Pinus sitchensis</name>
    <dbReference type="NCBI Taxonomy" id="3332"/>
    <lineage>
        <taxon>Eukaryota</taxon>
        <taxon>Viridiplantae</taxon>
        <taxon>Streptophyta</taxon>
        <taxon>Embryophyta</taxon>
        <taxon>Tracheophyta</taxon>
        <taxon>Spermatophyta</taxon>
        <taxon>Pinopsida</taxon>
        <taxon>Pinidae</taxon>
        <taxon>Conifers I</taxon>
        <taxon>Pinales</taxon>
        <taxon>Pinaceae</taxon>
        <taxon>Picea</taxon>
    </lineage>
</organism>
<evidence type="ECO:0000313" key="3">
    <source>
        <dbReference type="EMBL" id="ABR16760.1"/>
    </source>
</evidence>
<proteinExistence type="evidence at transcript level"/>